<keyword evidence="1" id="KW-0472">Membrane</keyword>
<proteinExistence type="predicted"/>
<keyword evidence="1" id="KW-1133">Transmembrane helix</keyword>
<evidence type="ECO:0000313" key="2">
    <source>
        <dbReference type="EMBL" id="APA11500.1"/>
    </source>
</evidence>
<sequence length="114" mass="12837">MSSSSIPSYLQDVPALEPPPGITSNLAHPEDKGYVLIIVCSILLFLMILCFSARVYVRFTSRTYVWGDVTCLFAIVSIMRGYNCGILEMYCLTCCERSCRQASMGCHYWGCNKR</sequence>
<organism evidence="2 3">
    <name type="scientific">Sclerotinia sclerotiorum (strain ATCC 18683 / 1980 / Ss-1)</name>
    <name type="common">White mold</name>
    <name type="synonym">Whetzelinia sclerotiorum</name>
    <dbReference type="NCBI Taxonomy" id="665079"/>
    <lineage>
        <taxon>Eukaryota</taxon>
        <taxon>Fungi</taxon>
        <taxon>Dikarya</taxon>
        <taxon>Ascomycota</taxon>
        <taxon>Pezizomycotina</taxon>
        <taxon>Leotiomycetes</taxon>
        <taxon>Helotiales</taxon>
        <taxon>Sclerotiniaceae</taxon>
        <taxon>Sclerotinia</taxon>
    </lineage>
</organism>
<evidence type="ECO:0000313" key="3">
    <source>
        <dbReference type="Proteomes" id="UP000177798"/>
    </source>
</evidence>
<dbReference type="AlphaFoldDB" id="A0A1D9Q970"/>
<name>A0A1D9Q970_SCLS1</name>
<dbReference type="EMBL" id="CP017821">
    <property type="protein sequence ID" value="APA11500.1"/>
    <property type="molecule type" value="Genomic_DNA"/>
</dbReference>
<protein>
    <submittedName>
        <fullName evidence="2">Uncharacterized protein</fullName>
    </submittedName>
</protein>
<dbReference type="OrthoDB" id="444631at2759"/>
<feature type="transmembrane region" description="Helical" evidence="1">
    <location>
        <begin position="34"/>
        <end position="57"/>
    </location>
</feature>
<evidence type="ECO:0000256" key="1">
    <source>
        <dbReference type="SAM" id="Phobius"/>
    </source>
</evidence>
<accession>A0A1D9Q970</accession>
<dbReference type="VEuPathDB" id="FungiDB:sscle_08g062700"/>
<dbReference type="Proteomes" id="UP000177798">
    <property type="component" value="Chromosome 8"/>
</dbReference>
<gene>
    <name evidence="2" type="ORF">sscle_08g062700</name>
</gene>
<reference evidence="3" key="1">
    <citation type="journal article" date="2017" name="Genome Biol. Evol.">
        <title>The complete genome sequence of the phytopathogenic fungus Sclerotinia sclerotiorum reveals insights into the genome architecture of broad host range pathogens.</title>
        <authorList>
            <person name="Derbyshire M."/>
            <person name="Denton-Giles M."/>
            <person name="Hegedus D."/>
            <person name="Seifbarghy S."/>
            <person name="Rollins J."/>
            <person name="van Kan J."/>
            <person name="Seidl M.F."/>
            <person name="Faino L."/>
            <person name="Mbengue M."/>
            <person name="Navaud O."/>
            <person name="Raffaele S."/>
            <person name="Hammond-Kosack K."/>
            <person name="Heard S."/>
            <person name="Oliver R."/>
        </authorList>
    </citation>
    <scope>NUCLEOTIDE SEQUENCE [LARGE SCALE GENOMIC DNA]</scope>
    <source>
        <strain evidence="3">ATCC 18683 / 1980 / Ss-1</strain>
    </source>
</reference>
<keyword evidence="1" id="KW-0812">Transmembrane</keyword>